<evidence type="ECO:0000256" key="8">
    <source>
        <dbReference type="ARBA" id="ARBA00036346"/>
    </source>
</evidence>
<evidence type="ECO:0000256" key="12">
    <source>
        <dbReference type="ARBA" id="ARBA00041377"/>
    </source>
</evidence>
<keyword evidence="2" id="KW-0808">Transferase</keyword>
<protein>
    <recommendedName>
        <fullName evidence="11">3-oxo-tetronate kinase</fullName>
        <ecNumber evidence="10">2.7.1.217</ecNumber>
    </recommendedName>
    <alternativeName>
        <fullName evidence="12">3-dehydrotetronate 4-kinase</fullName>
    </alternativeName>
</protein>
<evidence type="ECO:0000256" key="10">
    <source>
        <dbReference type="ARBA" id="ARBA00039095"/>
    </source>
</evidence>
<dbReference type="AlphaFoldDB" id="A0A1H7KT74"/>
<evidence type="ECO:0000259" key="13">
    <source>
        <dbReference type="Pfam" id="PF07005"/>
    </source>
</evidence>
<comment type="catalytic activity">
    <reaction evidence="7">
        <text>3-dehydro-L-erythronate + ATP = 3-dehydro-4-O-phospho-L-erythronate + ADP + H(+)</text>
        <dbReference type="Rhea" id="RHEA:52552"/>
        <dbReference type="ChEBI" id="CHEBI:15378"/>
        <dbReference type="ChEBI" id="CHEBI:30616"/>
        <dbReference type="ChEBI" id="CHEBI:136592"/>
        <dbReference type="ChEBI" id="CHEBI:136670"/>
        <dbReference type="ChEBI" id="CHEBI:456216"/>
        <dbReference type="EC" id="2.7.1.217"/>
    </reaction>
</comment>
<feature type="domain" description="Four-carbon acid sugar kinase N-terminal" evidence="13">
    <location>
        <begin position="3"/>
        <end position="229"/>
    </location>
</feature>
<evidence type="ECO:0000256" key="3">
    <source>
        <dbReference type="ARBA" id="ARBA00022741"/>
    </source>
</evidence>
<dbReference type="Gene3D" id="3.40.50.10840">
    <property type="entry name" value="Putative sugar-binding, N-terminal domain"/>
    <property type="match status" value="1"/>
</dbReference>
<sequence>MLLGVIADDMTGATDVALMLNRAGMRTVQVIGAPAAGAKLPEADAVVVALKSRTNPVAEAVADSLAACEALLAAGARQILFKYCSTFDSTAQGNIGPVADALMQRLNAHQAIVCPAFPANGRSIFQGYLFVGEVPLHESSMKDHPLTPMRDSNLMRLMGAQTAHKVGLASYAAVNQGAAAVRKRLAELAADGVRYVVADALDNGHLMVLGEAISDHVLLTGGSGIAMGLPENFRKAGHLPWRETATHLAAPAGRAGIISGSCSTATRGQIKAALAAGIPALKVDPLALASGKQTAKELADWALAQPVDKPFLVYSSDDPAEVASVQDKLGRDRAGEIVEHAFAEVARQLNAGGVTRLLVAGGETSGAVVQGLAIRTLEIGPEIDPGVPWTRVVDGPEMVVALKSGNFGAPDFFLKAWDLLR</sequence>
<evidence type="ECO:0000256" key="7">
    <source>
        <dbReference type="ARBA" id="ARBA00035898"/>
    </source>
</evidence>
<keyword evidence="6" id="KW-0119">Carbohydrate metabolism</keyword>
<comment type="catalytic activity">
    <reaction evidence="8">
        <text>3-dehydro-D-erythronate + ATP = 3-dehydro-4-O-phospho-D-erythronate + ADP + H(+)</text>
        <dbReference type="Rhea" id="RHEA:52556"/>
        <dbReference type="ChEBI" id="CHEBI:15378"/>
        <dbReference type="ChEBI" id="CHEBI:30616"/>
        <dbReference type="ChEBI" id="CHEBI:57958"/>
        <dbReference type="ChEBI" id="CHEBI:136593"/>
        <dbReference type="ChEBI" id="CHEBI:456216"/>
        <dbReference type="EC" id="2.7.1.217"/>
    </reaction>
</comment>
<dbReference type="Pfam" id="PF07005">
    <property type="entry name" value="SBD_N"/>
    <property type="match status" value="1"/>
</dbReference>
<evidence type="ECO:0000256" key="2">
    <source>
        <dbReference type="ARBA" id="ARBA00022679"/>
    </source>
</evidence>
<evidence type="ECO:0000256" key="6">
    <source>
        <dbReference type="ARBA" id="ARBA00023277"/>
    </source>
</evidence>
<organism evidence="15 16">
    <name type="scientific">Bosea lupini</name>
    <dbReference type="NCBI Taxonomy" id="1036779"/>
    <lineage>
        <taxon>Bacteria</taxon>
        <taxon>Pseudomonadati</taxon>
        <taxon>Pseudomonadota</taxon>
        <taxon>Alphaproteobacteria</taxon>
        <taxon>Hyphomicrobiales</taxon>
        <taxon>Boseaceae</taxon>
        <taxon>Bosea</taxon>
    </lineage>
</organism>
<proteinExistence type="inferred from homology"/>
<dbReference type="OrthoDB" id="191465at2"/>
<reference evidence="16" key="1">
    <citation type="submission" date="2016-10" db="EMBL/GenBank/DDBJ databases">
        <authorList>
            <person name="Varghese N."/>
            <person name="Submissions S."/>
        </authorList>
    </citation>
    <scope>NUCLEOTIDE SEQUENCE [LARGE SCALE GENOMIC DNA]</scope>
    <source>
        <strain evidence="16">LMG 26383,CCUG 61248,R- 45681</strain>
    </source>
</reference>
<dbReference type="STRING" id="1036779.SAMN04515666_102288"/>
<evidence type="ECO:0000259" key="14">
    <source>
        <dbReference type="Pfam" id="PF17042"/>
    </source>
</evidence>
<evidence type="ECO:0000313" key="16">
    <source>
        <dbReference type="Proteomes" id="UP000199664"/>
    </source>
</evidence>
<accession>A0A1H7KT74</accession>
<name>A0A1H7KT74_9HYPH</name>
<feature type="domain" description="Four-carbon acid sugar kinase nucleotide binding" evidence="14">
    <location>
        <begin position="257"/>
        <end position="413"/>
    </location>
</feature>
<dbReference type="InterPro" id="IPR037051">
    <property type="entry name" value="4-carb_acid_sugar_kinase_N_sf"/>
</dbReference>
<evidence type="ECO:0000313" key="15">
    <source>
        <dbReference type="EMBL" id="SEK89137.1"/>
    </source>
</evidence>
<evidence type="ECO:0000256" key="11">
    <source>
        <dbReference type="ARBA" id="ARBA00039461"/>
    </source>
</evidence>
<keyword evidence="16" id="KW-1185">Reference proteome</keyword>
<dbReference type="SUPFAM" id="SSF142764">
    <property type="entry name" value="YgbK-like"/>
    <property type="match status" value="1"/>
</dbReference>
<evidence type="ECO:0000256" key="5">
    <source>
        <dbReference type="ARBA" id="ARBA00022840"/>
    </source>
</evidence>
<dbReference type="EC" id="2.7.1.217" evidence="10"/>
<dbReference type="InterPro" id="IPR042213">
    <property type="entry name" value="NBD_C_sf"/>
</dbReference>
<evidence type="ECO:0000256" key="1">
    <source>
        <dbReference type="ARBA" id="ARBA00005715"/>
    </source>
</evidence>
<dbReference type="Pfam" id="PF17042">
    <property type="entry name" value="NBD_C"/>
    <property type="match status" value="1"/>
</dbReference>
<keyword evidence="5" id="KW-0067">ATP-binding</keyword>
<dbReference type="GO" id="GO:0016301">
    <property type="term" value="F:kinase activity"/>
    <property type="evidence" value="ECO:0007669"/>
    <property type="project" value="UniProtKB-KW"/>
</dbReference>
<dbReference type="RefSeq" id="WP_091831195.1">
    <property type="nucleotide sequence ID" value="NZ_FOAN01000002.1"/>
</dbReference>
<keyword evidence="3" id="KW-0547">Nucleotide-binding</keyword>
<gene>
    <name evidence="15" type="ORF">SAMN04515666_102288</name>
</gene>
<evidence type="ECO:0000256" key="4">
    <source>
        <dbReference type="ARBA" id="ARBA00022777"/>
    </source>
</evidence>
<dbReference type="InterPro" id="IPR010737">
    <property type="entry name" value="4-carb_acid_sugar_kinase_N"/>
</dbReference>
<dbReference type="GO" id="GO:0005524">
    <property type="term" value="F:ATP binding"/>
    <property type="evidence" value="ECO:0007669"/>
    <property type="project" value="UniProtKB-KW"/>
</dbReference>
<dbReference type="Gene3D" id="3.40.980.20">
    <property type="entry name" value="Four-carbon acid sugar kinase, nucleotide binding domain"/>
    <property type="match status" value="1"/>
</dbReference>
<comment type="function">
    <text evidence="9">Catalyzes the ATP-dependent phosphorylation of 3-oxo-tetronate to 3-oxo-tetronate 4-phosphate.</text>
</comment>
<dbReference type="EMBL" id="FOAN01000002">
    <property type="protein sequence ID" value="SEK89137.1"/>
    <property type="molecule type" value="Genomic_DNA"/>
</dbReference>
<evidence type="ECO:0000256" key="9">
    <source>
        <dbReference type="ARBA" id="ARBA00037335"/>
    </source>
</evidence>
<dbReference type="InterPro" id="IPR050007">
    <property type="entry name" value="OtnK"/>
</dbReference>
<dbReference type="InterPro" id="IPR031475">
    <property type="entry name" value="NBD_C"/>
</dbReference>
<dbReference type="Proteomes" id="UP000199664">
    <property type="component" value="Unassembled WGS sequence"/>
</dbReference>
<keyword evidence="4" id="KW-0418">Kinase</keyword>
<comment type="similarity">
    <text evidence="1">Belongs to the four-carbon acid sugar kinase family.</text>
</comment>
<dbReference type="NCBIfam" id="NF043035">
    <property type="entry name" value="OxoTetrKin"/>
    <property type="match status" value="1"/>
</dbReference>